<reference evidence="2" key="1">
    <citation type="submission" date="2022-04" db="EMBL/GenBank/DDBJ databases">
        <title>Whole genome sequence of Sphaerotilus sp. FB-5.</title>
        <authorList>
            <person name="Takeda M."/>
            <person name="Narihara S."/>
            <person name="Akimoto M."/>
            <person name="Akimoto R."/>
            <person name="Nishiyashiki S."/>
            <person name="Murakami T."/>
        </authorList>
    </citation>
    <scope>NUCLEOTIDE SEQUENCE</scope>
    <source>
        <strain evidence="2">FB-5</strain>
    </source>
</reference>
<proteinExistence type="predicted"/>
<protein>
    <submittedName>
        <fullName evidence="2">Uncharacterized protein</fullName>
    </submittedName>
</protein>
<dbReference type="SUPFAM" id="SSF82171">
    <property type="entry name" value="DPP6 N-terminal domain-like"/>
    <property type="match status" value="1"/>
</dbReference>
<evidence type="ECO:0000313" key="3">
    <source>
        <dbReference type="Proteomes" id="UP001057498"/>
    </source>
</evidence>
<dbReference type="PANTHER" id="PTHR15124:SF27">
    <property type="entry name" value="MIGRATION AND INVASION ENHANCER 1"/>
    <property type="match status" value="1"/>
</dbReference>
<keyword evidence="3" id="KW-1185">Reference proteome</keyword>
<organism evidence="2 3">
    <name type="scientific">Sphaerotilus microaerophilus</name>
    <dbReference type="NCBI Taxonomy" id="2914710"/>
    <lineage>
        <taxon>Bacteria</taxon>
        <taxon>Pseudomonadati</taxon>
        <taxon>Pseudomonadota</taxon>
        <taxon>Betaproteobacteria</taxon>
        <taxon>Burkholderiales</taxon>
        <taxon>Sphaerotilaceae</taxon>
        <taxon>Sphaerotilus</taxon>
    </lineage>
</organism>
<dbReference type="Proteomes" id="UP001057498">
    <property type="component" value="Chromosome"/>
</dbReference>
<sequence>MEASRSPCRRPTGEAPVDQPIWKEPPMTPSLNATSRLTLLFTLVASLAACGGGDGSSANDTSQDLGNDTEATVEGDTMSVAARRKRDRKHKPTPSPIPAPTPSPTPVPTPTPTPTPTPVPTPTPTPAPTPSPTPTPTPTPAPGTINLGTGCNSFYSATAALKAGQTNDTIPTLAKPAKGAAFSEPAYQTCEVRLTDHTAEGLATFARQDYSRRQSFNADNTRVLIYSITGHWHVYDANTYQFVKTLSGPAADAEIQWHATNPDLLYYVPTNGVGMQVLELTVSSGSTRVIGNLGARLKARWPSANAAWTKSEGSPSADGRYWCLMVDNSSWGSVGVVTWDRDTDTILGYLDTNGDRPDHVSMSPSGNYCVVSGDSARGTVAYSRDFKSQRKLLAKSEHSDIALDAAGDDIYVSVDYSTNEGDVFMVNLRTGARTVLFPSYVNGTATAFHFSGKAYKKPGWVVISSYGDYGSAGKQWLHRKVMAVQLAANPKIYNLAHHRSYVGDYWAEPQASVSRDFSRVIFNSDWGKSGTDIDAYMIALPPSLVK</sequence>
<name>A0ABN6PKL5_9BURK</name>
<dbReference type="InterPro" id="IPR051441">
    <property type="entry name" value="SelW_related"/>
</dbReference>
<dbReference type="PANTHER" id="PTHR15124">
    <property type="entry name" value="SELENOPROTEIN W"/>
    <property type="match status" value="1"/>
</dbReference>
<evidence type="ECO:0000256" key="1">
    <source>
        <dbReference type="SAM" id="MobiDB-lite"/>
    </source>
</evidence>
<feature type="compositionally biased region" description="Polar residues" evidence="1">
    <location>
        <begin position="56"/>
        <end position="70"/>
    </location>
</feature>
<feature type="region of interest" description="Disordered" evidence="1">
    <location>
        <begin position="49"/>
        <end position="141"/>
    </location>
</feature>
<evidence type="ECO:0000313" key="2">
    <source>
        <dbReference type="EMBL" id="BDI04567.1"/>
    </source>
</evidence>
<dbReference type="Gene3D" id="2.130.10.10">
    <property type="entry name" value="YVTN repeat-like/Quinoprotein amine dehydrogenase"/>
    <property type="match status" value="1"/>
</dbReference>
<gene>
    <name evidence="2" type="ORF">CATMQ487_15370</name>
</gene>
<dbReference type="InterPro" id="IPR015943">
    <property type="entry name" value="WD40/YVTN_repeat-like_dom_sf"/>
</dbReference>
<feature type="compositionally biased region" description="Basic residues" evidence="1">
    <location>
        <begin position="82"/>
        <end position="92"/>
    </location>
</feature>
<feature type="compositionally biased region" description="Pro residues" evidence="1">
    <location>
        <begin position="93"/>
        <end position="141"/>
    </location>
</feature>
<feature type="region of interest" description="Disordered" evidence="1">
    <location>
        <begin position="1"/>
        <end position="31"/>
    </location>
</feature>
<accession>A0ABN6PKL5</accession>
<dbReference type="EMBL" id="AP025730">
    <property type="protein sequence ID" value="BDI04567.1"/>
    <property type="molecule type" value="Genomic_DNA"/>
</dbReference>